<organism evidence="2">
    <name type="scientific">Gaeavirus sp</name>
    <dbReference type="NCBI Taxonomy" id="2487767"/>
    <lineage>
        <taxon>Viruses</taxon>
        <taxon>Varidnaviria</taxon>
        <taxon>Bamfordvirae</taxon>
        <taxon>Nucleocytoviricota</taxon>
        <taxon>Megaviricetes</taxon>
        <taxon>Imitervirales</taxon>
        <taxon>Mimiviridae</taxon>
        <taxon>Klosneuvirinae</taxon>
    </lineage>
</organism>
<sequence>MSFLSNHQKTTFYPIEKKPNSGVGPNSRFDYTQVDDSLELALLTLNLTHPRYKTMEKHELETYVRSLAFCSGEQRKHLLALNILLKDMSKSGFIKQNPYSTEPYVPNFPISLETIPTPYSSKPKPTTQDTDLTYIESEEFTLDIPLTRSNLDNISIRPQQSSMQHNFNSPSFYGNKPIVSSTLDFNRTNNKPTQYQQQIQQQYHAAQRRRNNNMDVSGSDPSNYIITN</sequence>
<protein>
    <submittedName>
        <fullName evidence="2">Uncharacterized protein</fullName>
    </submittedName>
</protein>
<dbReference type="EMBL" id="MK072226">
    <property type="protein sequence ID" value="AYV80304.1"/>
    <property type="molecule type" value="Genomic_DNA"/>
</dbReference>
<gene>
    <name evidence="2" type="ORF">Gaeavirus28_3</name>
</gene>
<name>A0A3G5A1C6_9VIRU</name>
<reference evidence="2" key="1">
    <citation type="submission" date="2018-10" db="EMBL/GenBank/DDBJ databases">
        <title>Hidden diversity of soil giant viruses.</title>
        <authorList>
            <person name="Schulz F."/>
            <person name="Alteio L."/>
            <person name="Goudeau D."/>
            <person name="Ryan E.M."/>
            <person name="Malmstrom R.R."/>
            <person name="Blanchard J."/>
            <person name="Woyke T."/>
        </authorList>
    </citation>
    <scope>NUCLEOTIDE SEQUENCE</scope>
    <source>
        <strain evidence="2">GAV1</strain>
    </source>
</reference>
<evidence type="ECO:0000313" key="2">
    <source>
        <dbReference type="EMBL" id="AYV80304.1"/>
    </source>
</evidence>
<evidence type="ECO:0000256" key="1">
    <source>
        <dbReference type="SAM" id="MobiDB-lite"/>
    </source>
</evidence>
<feature type="region of interest" description="Disordered" evidence="1">
    <location>
        <begin position="208"/>
        <end position="228"/>
    </location>
</feature>
<accession>A0A3G5A1C6</accession>
<feature type="compositionally biased region" description="Polar residues" evidence="1">
    <location>
        <begin position="213"/>
        <end position="228"/>
    </location>
</feature>
<proteinExistence type="predicted"/>